<protein>
    <submittedName>
        <fullName evidence="1">RCG55772</fullName>
    </submittedName>
</protein>
<evidence type="ECO:0000313" key="2">
    <source>
        <dbReference type="Proteomes" id="UP000234681"/>
    </source>
</evidence>
<dbReference type="InterPro" id="IPR043129">
    <property type="entry name" value="ATPase_NBD"/>
</dbReference>
<reference evidence="2" key="1">
    <citation type="submission" date="2005-09" db="EMBL/GenBank/DDBJ databases">
        <authorList>
            <person name="Mural R.J."/>
            <person name="Li P.W."/>
            <person name="Adams M.D."/>
            <person name="Amanatides P.G."/>
            <person name="Baden-Tillson H."/>
            <person name="Barnstead M."/>
            <person name="Chin S.H."/>
            <person name="Dew I."/>
            <person name="Evans C.A."/>
            <person name="Ferriera S."/>
            <person name="Flanigan M."/>
            <person name="Fosler C."/>
            <person name="Glodek A."/>
            <person name="Gu Z."/>
            <person name="Holt R.A."/>
            <person name="Jennings D."/>
            <person name="Kraft C.L."/>
            <person name="Lu F."/>
            <person name="Nguyen T."/>
            <person name="Nusskern D.R."/>
            <person name="Pfannkoch C.M."/>
            <person name="Sitter C."/>
            <person name="Sutton G.G."/>
            <person name="Venter J.C."/>
            <person name="Wang Z."/>
            <person name="Woodage T."/>
            <person name="Zheng X.H."/>
            <person name="Zhong F."/>
        </authorList>
    </citation>
    <scope>NUCLEOTIDE SEQUENCE [LARGE SCALE GENOMIC DNA]</scope>
    <source>
        <strain>BN</strain>
        <strain evidence="2">Sprague-Dawley</strain>
    </source>
</reference>
<gene>
    <name evidence="1" type="ORF">rCG_55772</name>
</gene>
<dbReference type="EMBL" id="CH473990">
    <property type="protein sequence ID" value="EDL78639.1"/>
    <property type="molecule type" value="Genomic_DNA"/>
</dbReference>
<name>A6JLW2_RAT</name>
<dbReference type="SUPFAM" id="SSF53067">
    <property type="entry name" value="Actin-like ATPase domain"/>
    <property type="match status" value="1"/>
</dbReference>
<dbReference type="Gene3D" id="3.90.640.10">
    <property type="entry name" value="Actin, Chain A, domain 4"/>
    <property type="match status" value="1"/>
</dbReference>
<evidence type="ECO:0000313" key="1">
    <source>
        <dbReference type="EMBL" id="EDL78639.1"/>
    </source>
</evidence>
<accession>A6JLW2</accession>
<proteinExistence type="predicted"/>
<dbReference type="AlphaFoldDB" id="A6JLW2"/>
<dbReference type="Proteomes" id="UP000234681">
    <property type="component" value="Chromosome 17"/>
</dbReference>
<organism evidence="1 2">
    <name type="scientific">Rattus norvegicus</name>
    <name type="common">Rat</name>
    <dbReference type="NCBI Taxonomy" id="10116"/>
    <lineage>
        <taxon>Eukaryota</taxon>
        <taxon>Metazoa</taxon>
        <taxon>Chordata</taxon>
        <taxon>Craniata</taxon>
        <taxon>Vertebrata</taxon>
        <taxon>Euteleostomi</taxon>
        <taxon>Mammalia</taxon>
        <taxon>Eutheria</taxon>
        <taxon>Euarchontoglires</taxon>
        <taxon>Glires</taxon>
        <taxon>Rodentia</taxon>
        <taxon>Myomorpha</taxon>
        <taxon>Muroidea</taxon>
        <taxon>Muridae</taxon>
        <taxon>Murinae</taxon>
        <taxon>Rattus</taxon>
    </lineage>
</organism>
<sequence length="52" mass="5947">MTDGQMISIENEQFQCLENLFQPSFLGIESSGNHETSFKPIMKFYGDICKVL</sequence>